<comment type="catalytic activity">
    <reaction evidence="5">
        <text>O-phospho-L-threonyl-[protein] + H2O = L-threonyl-[protein] + phosphate</text>
        <dbReference type="Rhea" id="RHEA:47004"/>
        <dbReference type="Rhea" id="RHEA-COMP:11060"/>
        <dbReference type="Rhea" id="RHEA-COMP:11605"/>
        <dbReference type="ChEBI" id="CHEBI:15377"/>
        <dbReference type="ChEBI" id="CHEBI:30013"/>
        <dbReference type="ChEBI" id="CHEBI:43474"/>
        <dbReference type="ChEBI" id="CHEBI:61977"/>
        <dbReference type="EC" id="3.1.3.16"/>
    </reaction>
</comment>
<dbReference type="VEuPathDB" id="TriTrypDB:TcG_03011"/>
<feature type="region of interest" description="Disordered" evidence="6">
    <location>
        <begin position="1011"/>
        <end position="1033"/>
    </location>
</feature>
<dbReference type="PANTHER" id="PTHR45668:SF5">
    <property type="entry name" value="SERINE_THREONINE-PROTEIN PHOSPHATASE 5"/>
    <property type="match status" value="1"/>
</dbReference>
<sequence length="1501" mass="166274">MGFFFGDSHESYLARYRLRLLMDKWLDVLARRRPEDPFECLVGLINAYTQNGVGLVTCENKWCEMVIPVSEYAAHLSNCSEEGKWVKCARCNLRVEASRMRQHKRNCKLESCTFCGEMVVPCLRDMCPYKLKVDAERAFSKQLCDPNKRDNVVSAKENVKPPLSSSIEPSSAGAPLYLRQPLSFPDNLRDRLICIQDLWRNAAFQERFQELSFKFVWRAVELYREKRATKVQLAVHGDNPKSTSSHRLMNYVAPMMGCISASRFEALAKTITSGEVVEFEAAKQIISMAVGILAARPLVQRVTIPEDGAAVVIGDLHGQMKDLCEAIKLTGGLPNPRRYLVFNGDFVDRGSNGMGVILYIFALLCAFPTFVFINRGNHEDTRVNAEYGFETEVCGKYGMEDAKRLLELIVDSYEAMPLMTLLDGMILVVHGGVPRVPVTLERIESLGRMRHIPTAGDITEDEQIVVDILWNDPVERLHSRKLGLRHQAEHWRTSKRGCGVEYLAPLTEEFLRQNNLRLLVRSHEEVQAGFELIHNGKCCTVFSASNYCGVAGNRGAIAVFSKGSLHPVFHTWYVQNDELDTDLYTAKEFLHEIMPSVGNSGDTTEKEEKSMDGRPLEEPDEKRTSAIADKKREFEGLKMTKNGLEKGKDDMEADNTAAYDTSVERRLNSRLNVLMILAGIIFRKRYAILSGFVAADYSQSGIIYKIEWCGVMRSVLEIDLPWYYLCRFFAAQQELDGVPCVRYISFLRRFDALFSSQYLLPFQVACVRRVFGDMDLPDDLLSRLDNTDVLEATTASSPLHGQCQTANSAYSRGGVTPLASLHGTSRSRSLLSSKSPELHATQSQGSSCPIEAWRSLKIDFNLLVSILRSESRVAAKLEDDAMYALFQYLDQEECGHVVLGNLVDLVEATLVDEEAGAVLLETSISLDTEFAFSFGDKWRDEPPKGKGAVTPPIISLVTTSLVDGSGERQADAGVEMATPSNTADAFVVNGQEKESDGTLYEKTPLLPIVAAGTPESTGTHERNSGPGLSHAANRPFMSTVEESIMDALWIYPALLRLHEGFDYGSLSALRRNFRNLNRTGDGRLTFDQLNVAIQLMGRHMREPLTTEQSKIIFSAIRLGGRRLAMARSLDAFLNTRSDIHSSMSFPSCMLHGLSKDSITDIDDGGELSHITINEFVTFFSITSTGGNLNSTRSNADSPKTSRVGENYNPLSMSDRRHAELGNFLEDLRSWPQLEVLGELTVKSFSSRFDGSTTLLRALQELLQSSPKPTKLMAGLSVSRKFSPLHFTKCGNGFVCPPASSQQKKSPLTGVLSAEESMPERTQPNSGTTTVVPQESGETRSPVDTNSLKAVIPARVHPDRTTVAPTAVFTPATGSAVGVGTERKQRPDKIQTKPKHISTSPRDLVPMSSNHSDARTVGTVAGQSVPQKFLFALSNPSSEGEILKTTPAITQSQLTGLTPSVRKVSLSNRPQSRLPNLRVPLMMTPAPPSASIEPPNASLRRK</sequence>
<dbReference type="VEuPathDB" id="TriTrypDB:TCDM_01717"/>
<dbReference type="InterPro" id="IPR051134">
    <property type="entry name" value="PPP_phosphatase"/>
</dbReference>
<feature type="region of interest" description="Disordered" evidence="6">
    <location>
        <begin position="1376"/>
        <end position="1413"/>
    </location>
</feature>
<feature type="region of interest" description="Disordered" evidence="6">
    <location>
        <begin position="595"/>
        <end position="624"/>
    </location>
</feature>
<feature type="compositionally biased region" description="Polar residues" evidence="6">
    <location>
        <begin position="1319"/>
        <end position="1332"/>
    </location>
</feature>
<dbReference type="VEuPathDB" id="TriTrypDB:C3747_139g46"/>
<dbReference type="VEuPathDB" id="TriTrypDB:BCY84_19413"/>
<comment type="similarity">
    <text evidence="2 5">Belongs to the PPP phosphatase family.</text>
</comment>
<dbReference type="InterPro" id="IPR006186">
    <property type="entry name" value="Ser/Thr-sp_prot-phosphatase"/>
</dbReference>
<dbReference type="Pfam" id="PF00149">
    <property type="entry name" value="Metallophos"/>
    <property type="match status" value="1"/>
</dbReference>
<dbReference type="VEuPathDB" id="TriTrypDB:TcCLB.508543.60"/>
<dbReference type="InterPro" id="IPR011992">
    <property type="entry name" value="EF-hand-dom_pair"/>
</dbReference>
<dbReference type="VEuPathDB" id="TriTrypDB:C4B63_45g101"/>
<dbReference type="GO" id="GO:0005509">
    <property type="term" value="F:calcium ion binding"/>
    <property type="evidence" value="ECO:0007669"/>
    <property type="project" value="InterPro"/>
</dbReference>
<keyword evidence="3" id="KW-0479">Metal-binding</keyword>
<dbReference type="InterPro" id="IPR002048">
    <property type="entry name" value="EF_hand_dom"/>
</dbReference>
<dbReference type="SMART" id="SM00156">
    <property type="entry name" value="PP2Ac"/>
    <property type="match status" value="1"/>
</dbReference>
<dbReference type="PROSITE" id="PS50222">
    <property type="entry name" value="EF_HAND_2"/>
    <property type="match status" value="1"/>
</dbReference>
<dbReference type="SUPFAM" id="SSF47473">
    <property type="entry name" value="EF-hand"/>
    <property type="match status" value="1"/>
</dbReference>
<evidence type="ECO:0000256" key="5">
    <source>
        <dbReference type="RuleBase" id="RU004273"/>
    </source>
</evidence>
<feature type="domain" description="EF-hand" evidence="7">
    <location>
        <begin position="1064"/>
        <end position="1099"/>
    </location>
</feature>
<feature type="compositionally biased region" description="Basic and acidic residues" evidence="6">
    <location>
        <begin position="603"/>
        <end position="624"/>
    </location>
</feature>
<proteinExistence type="inferred from homology"/>
<feature type="region of interest" description="Disordered" evidence="6">
    <location>
        <begin position="1298"/>
        <end position="1343"/>
    </location>
</feature>
<organism evidence="8 9">
    <name type="scientific">Trypanosoma cruzi</name>
    <dbReference type="NCBI Taxonomy" id="5693"/>
    <lineage>
        <taxon>Eukaryota</taxon>
        <taxon>Discoba</taxon>
        <taxon>Euglenozoa</taxon>
        <taxon>Kinetoplastea</taxon>
        <taxon>Metakinetoplastina</taxon>
        <taxon>Trypanosomatida</taxon>
        <taxon>Trypanosomatidae</taxon>
        <taxon>Trypanosoma</taxon>
        <taxon>Schizotrypanum</taxon>
    </lineage>
</organism>
<dbReference type="OrthoDB" id="442428at2759"/>
<feature type="region of interest" description="Disordered" evidence="6">
    <location>
        <begin position="1464"/>
        <end position="1501"/>
    </location>
</feature>
<dbReference type="VEuPathDB" id="TriTrypDB:ECC02_000877"/>
<dbReference type="VEuPathDB" id="TriTrypDB:TCSYLVIO_009748"/>
<dbReference type="PRINTS" id="PR00114">
    <property type="entry name" value="STPHPHTASE"/>
</dbReference>
<evidence type="ECO:0000256" key="4">
    <source>
        <dbReference type="ARBA" id="ARBA00023211"/>
    </source>
</evidence>
<evidence type="ECO:0000313" key="9">
    <source>
        <dbReference type="Proteomes" id="UP000246078"/>
    </source>
</evidence>
<dbReference type="InterPro" id="IPR004843">
    <property type="entry name" value="Calcineurin-like_PHP"/>
</dbReference>
<comment type="caution">
    <text evidence="8">The sequence shown here is derived from an EMBL/GenBank/DDBJ whole genome shotgun (WGS) entry which is preliminary data.</text>
</comment>
<feature type="compositionally biased region" description="Polar residues" evidence="6">
    <location>
        <begin position="1396"/>
        <end position="1410"/>
    </location>
</feature>
<dbReference type="SMR" id="A0A2V2W941"/>
<dbReference type="SUPFAM" id="SSF56300">
    <property type="entry name" value="Metallo-dependent phosphatases"/>
    <property type="match status" value="1"/>
</dbReference>
<dbReference type="InterPro" id="IPR029052">
    <property type="entry name" value="Metallo-depent_PP-like"/>
</dbReference>
<name>A0A2V2W941_TRYCR</name>
<dbReference type="OMA" id="HMREPLT"/>
<dbReference type="Proteomes" id="UP000246078">
    <property type="component" value="Unassembled WGS sequence"/>
</dbReference>
<dbReference type="EC" id="3.1.3.16" evidence="5"/>
<dbReference type="PROSITE" id="PS00125">
    <property type="entry name" value="SER_THR_PHOSPHATASE"/>
    <property type="match status" value="1"/>
</dbReference>
<evidence type="ECO:0000256" key="1">
    <source>
        <dbReference type="ARBA" id="ARBA00001936"/>
    </source>
</evidence>
<dbReference type="PANTHER" id="PTHR45668">
    <property type="entry name" value="SERINE/THREONINE-PROTEIN PHOSPHATASE 5-RELATED"/>
    <property type="match status" value="1"/>
</dbReference>
<dbReference type="GO" id="GO:0004722">
    <property type="term" value="F:protein serine/threonine phosphatase activity"/>
    <property type="evidence" value="ECO:0007669"/>
    <property type="project" value="UniProtKB-EC"/>
</dbReference>
<dbReference type="VEuPathDB" id="TriTrypDB:Tc_MARK_8270"/>
<dbReference type="VEuPathDB" id="TriTrypDB:TcBrA4_0001220"/>
<protein>
    <recommendedName>
        <fullName evidence="5">Serine/threonine-protein phosphatase</fullName>
        <ecNumber evidence="5">3.1.3.16</ecNumber>
    </recommendedName>
</protein>
<evidence type="ECO:0000256" key="2">
    <source>
        <dbReference type="ARBA" id="ARBA00008294"/>
    </source>
</evidence>
<evidence type="ECO:0000313" key="8">
    <source>
        <dbReference type="EMBL" id="PWV05031.1"/>
    </source>
</evidence>
<feature type="compositionally biased region" description="Basic and acidic residues" evidence="6">
    <location>
        <begin position="1380"/>
        <end position="1390"/>
    </location>
</feature>
<comment type="cofactor">
    <cofactor evidence="1">
        <name>Mn(2+)</name>
        <dbReference type="ChEBI" id="CHEBI:29035"/>
    </cofactor>
</comment>
<keyword evidence="4" id="KW-0464">Manganese</keyword>
<evidence type="ECO:0000259" key="7">
    <source>
        <dbReference type="PROSITE" id="PS50222"/>
    </source>
</evidence>
<keyword evidence="5" id="KW-0378">Hydrolase</keyword>
<evidence type="ECO:0000256" key="3">
    <source>
        <dbReference type="ARBA" id="ARBA00022723"/>
    </source>
</evidence>
<accession>A0A2V2W941</accession>
<dbReference type="VEuPathDB" id="TriTrypDB:TcYC6_0104910"/>
<dbReference type="VEuPathDB" id="TriTrypDB:TcCL_NonESM01088"/>
<evidence type="ECO:0000256" key="6">
    <source>
        <dbReference type="SAM" id="MobiDB-lite"/>
    </source>
</evidence>
<dbReference type="EMBL" id="PRFC01000139">
    <property type="protein sequence ID" value="PWV05031.1"/>
    <property type="molecule type" value="Genomic_DNA"/>
</dbReference>
<dbReference type="VEuPathDB" id="TriTrypDB:TcCLB.506401.140"/>
<gene>
    <name evidence="8" type="ORF">C3747_139g46</name>
</gene>
<reference evidence="8 9" key="1">
    <citation type="journal article" date="2018" name="Microb. Genom.">
        <title>Expanding an expanded genome: long-read sequencing of Trypanosoma cruzi.</title>
        <authorList>
            <person name="Berna L."/>
            <person name="Rodriguez M."/>
            <person name="Chiribao M.L."/>
            <person name="Parodi-Talice A."/>
            <person name="Pita S."/>
            <person name="Rijo G."/>
            <person name="Alvarez-Valin F."/>
            <person name="Robello C."/>
        </authorList>
    </citation>
    <scope>NUCLEOTIDE SEQUENCE [LARGE SCALE GENOMIC DNA]</scope>
    <source>
        <strain evidence="8 9">TCC</strain>
    </source>
</reference>
<dbReference type="Gene3D" id="3.60.21.10">
    <property type="match status" value="1"/>
</dbReference>
<feature type="compositionally biased region" description="Polar residues" evidence="6">
    <location>
        <begin position="1464"/>
        <end position="1473"/>
    </location>
</feature>